<dbReference type="GO" id="GO:0016853">
    <property type="term" value="F:isomerase activity"/>
    <property type="evidence" value="ECO:0007669"/>
    <property type="project" value="UniProtKB-KW"/>
</dbReference>
<accession>A0A7W7T7I7</accession>
<dbReference type="Proteomes" id="UP000542674">
    <property type="component" value="Unassembled WGS sequence"/>
</dbReference>
<organism evidence="1 2">
    <name type="scientific">Saccharothrix violaceirubra</name>
    <dbReference type="NCBI Taxonomy" id="413306"/>
    <lineage>
        <taxon>Bacteria</taxon>
        <taxon>Bacillati</taxon>
        <taxon>Actinomycetota</taxon>
        <taxon>Actinomycetes</taxon>
        <taxon>Pseudonocardiales</taxon>
        <taxon>Pseudonocardiaceae</taxon>
        <taxon>Saccharothrix</taxon>
    </lineage>
</organism>
<dbReference type="EMBL" id="JACHJS010000001">
    <property type="protein sequence ID" value="MBB4968018.1"/>
    <property type="molecule type" value="Genomic_DNA"/>
</dbReference>
<keyword evidence="2" id="KW-1185">Reference proteome</keyword>
<dbReference type="RefSeq" id="WP_184673177.1">
    <property type="nucleotide sequence ID" value="NZ_BAABAI010000041.1"/>
</dbReference>
<sequence>MSYTLVLRTAEFDRAVVAAGYSSVDDFAGRVGLPVEEVGVVRGGGEPSTEFIAEALVALAPVTFANLFEIVDRPL</sequence>
<comment type="caution">
    <text evidence="1">The sequence shown here is derived from an EMBL/GenBank/DDBJ whole genome shotgun (WGS) entry which is preliminary data.</text>
</comment>
<evidence type="ECO:0000313" key="1">
    <source>
        <dbReference type="EMBL" id="MBB4968018.1"/>
    </source>
</evidence>
<reference evidence="1 2" key="1">
    <citation type="submission" date="2020-08" db="EMBL/GenBank/DDBJ databases">
        <title>Sequencing the genomes of 1000 actinobacteria strains.</title>
        <authorList>
            <person name="Klenk H.-P."/>
        </authorList>
    </citation>
    <scope>NUCLEOTIDE SEQUENCE [LARGE SCALE GENOMIC DNA]</scope>
    <source>
        <strain evidence="1 2">DSM 45084</strain>
    </source>
</reference>
<evidence type="ECO:0000313" key="2">
    <source>
        <dbReference type="Proteomes" id="UP000542674"/>
    </source>
</evidence>
<dbReference type="AlphaFoldDB" id="A0A7W7T7I7"/>
<proteinExistence type="predicted"/>
<protein>
    <submittedName>
        <fullName evidence="1">Isopentenyl diphosphate isomerase/L-lactate dehydrogenase-like FMN-dependent dehydrogenase</fullName>
    </submittedName>
</protein>
<keyword evidence="1" id="KW-0413">Isomerase</keyword>
<gene>
    <name evidence="1" type="ORF">F4559_005377</name>
</gene>
<name>A0A7W7T7I7_9PSEU</name>